<protein>
    <submittedName>
        <fullName evidence="5">Uncharacterized protein</fullName>
    </submittedName>
</protein>
<evidence type="ECO:0000256" key="4">
    <source>
        <dbReference type="SAM" id="MobiDB-lite"/>
    </source>
</evidence>
<keyword evidence="1" id="KW-0805">Transcription regulation</keyword>
<feature type="region of interest" description="SAW" evidence="3">
    <location>
        <begin position="509"/>
        <end position="584"/>
    </location>
</feature>
<name>A0AAW1KX08_SAPOF</name>
<feature type="region of interest" description="Leucine repeat I (LRI)" evidence="3">
    <location>
        <begin position="211"/>
        <end position="271"/>
    </location>
</feature>
<feature type="region of interest" description="Leucine repeat II (LRII)" evidence="3">
    <location>
        <begin position="371"/>
        <end position="403"/>
    </location>
</feature>
<organism evidence="5 6">
    <name type="scientific">Saponaria officinalis</name>
    <name type="common">Common soapwort</name>
    <name type="synonym">Lychnis saponaria</name>
    <dbReference type="NCBI Taxonomy" id="3572"/>
    <lineage>
        <taxon>Eukaryota</taxon>
        <taxon>Viridiplantae</taxon>
        <taxon>Streptophyta</taxon>
        <taxon>Embryophyta</taxon>
        <taxon>Tracheophyta</taxon>
        <taxon>Spermatophyta</taxon>
        <taxon>Magnoliopsida</taxon>
        <taxon>eudicotyledons</taxon>
        <taxon>Gunneridae</taxon>
        <taxon>Pentapetalae</taxon>
        <taxon>Caryophyllales</taxon>
        <taxon>Caryophyllaceae</taxon>
        <taxon>Caryophylleae</taxon>
        <taxon>Saponaria</taxon>
    </lineage>
</organism>
<evidence type="ECO:0000313" key="6">
    <source>
        <dbReference type="Proteomes" id="UP001443914"/>
    </source>
</evidence>
<evidence type="ECO:0000256" key="2">
    <source>
        <dbReference type="ARBA" id="ARBA00023163"/>
    </source>
</evidence>
<dbReference type="InterPro" id="IPR005202">
    <property type="entry name" value="TF_GRAS"/>
</dbReference>
<feature type="region of interest" description="VHIID" evidence="3">
    <location>
        <begin position="290"/>
        <end position="355"/>
    </location>
</feature>
<dbReference type="Pfam" id="PF03514">
    <property type="entry name" value="GRAS"/>
    <property type="match status" value="1"/>
</dbReference>
<evidence type="ECO:0000256" key="3">
    <source>
        <dbReference type="PROSITE-ProRule" id="PRU01191"/>
    </source>
</evidence>
<dbReference type="PROSITE" id="PS50985">
    <property type="entry name" value="GRAS"/>
    <property type="match status" value="1"/>
</dbReference>
<keyword evidence="6" id="KW-1185">Reference proteome</keyword>
<dbReference type="EMBL" id="JBDFQZ010000005">
    <property type="protein sequence ID" value="KAK9727225.1"/>
    <property type="molecule type" value="Genomic_DNA"/>
</dbReference>
<feature type="short sequence motif" description="VHIID" evidence="3">
    <location>
        <begin position="321"/>
        <end position="325"/>
    </location>
</feature>
<comment type="similarity">
    <text evidence="3">Belongs to the GRAS family.</text>
</comment>
<proteinExistence type="inferred from homology"/>
<comment type="caution">
    <text evidence="5">The sequence shown here is derived from an EMBL/GenBank/DDBJ whole genome shotgun (WGS) entry which is preliminary data.</text>
</comment>
<keyword evidence="2" id="KW-0804">Transcription</keyword>
<gene>
    <name evidence="5" type="ORF">RND81_05G266900</name>
</gene>
<sequence>MNSVLVDHEFMNNIFKFNPELLLNFSKNQTFEETFQNLDLVNFNQNELCDGSDRIPDFAEQIENNNISPEIPDFPDDCLKFISDILLEEDFDDNSCSTQDYNALQATEKSLYDALGAQYPYPNPTSEEHKQITLKSRKKSRQRDEGDDDKGRISKIQATSNNEDYDEMEKYDDVLLCSEYEFNKFTQVNTRDGLNKSSRVKKQSSTKHDEVDLRVLLTQCAQAVSTFDLRTSNELLKKIRHHASPYGDSLQRLAHHMAYGLEARLAGTGPTISANIVDVKISTPDFLKAYKMYVSAIPFKRMSFFVANTTILKLAEKAKKIHIIDFGIFLGLQWPCLIKRLSQFSNGPPSLRITGIDYPQQGFRPAERIDATGRRLAGYSERFGVPFRYAGIADKWENIKINDLNLESDELVIVNCMYRSGTLLDETVDPNSPRDTFLKLVQDIKPKLFVHGVINGTFNAPFFITRFREALFHYSSIFEVFDATLPRESHERLFIESEGYGKEVYNLVACEGVERVQRPESYKQWRVRQTRAGMRQVGFDKGIVSRAKVMVKGNYHSDFLVDEDRHWMLQGWKGRIFCALSFWRPF</sequence>
<feature type="region of interest" description="Disordered" evidence="4">
    <location>
        <begin position="116"/>
        <end position="161"/>
    </location>
</feature>
<evidence type="ECO:0000256" key="1">
    <source>
        <dbReference type="ARBA" id="ARBA00023015"/>
    </source>
</evidence>
<dbReference type="AlphaFoldDB" id="A0AAW1KX08"/>
<accession>A0AAW1KX08</accession>
<dbReference type="PANTHER" id="PTHR31636">
    <property type="entry name" value="OSJNBA0084A10.13 PROTEIN-RELATED"/>
    <property type="match status" value="1"/>
</dbReference>
<reference evidence="5" key="1">
    <citation type="submission" date="2024-03" db="EMBL/GenBank/DDBJ databases">
        <title>WGS assembly of Saponaria officinalis var. Norfolk2.</title>
        <authorList>
            <person name="Jenkins J."/>
            <person name="Shu S."/>
            <person name="Grimwood J."/>
            <person name="Barry K."/>
            <person name="Goodstein D."/>
            <person name="Schmutz J."/>
            <person name="Leebens-Mack J."/>
            <person name="Osbourn A."/>
        </authorList>
    </citation>
    <scope>NUCLEOTIDE SEQUENCE [LARGE SCALE GENOMIC DNA]</scope>
    <source>
        <strain evidence="5">JIC</strain>
    </source>
</reference>
<dbReference type="Proteomes" id="UP001443914">
    <property type="component" value="Unassembled WGS sequence"/>
</dbReference>
<comment type="caution">
    <text evidence="3">Lacks conserved residue(s) required for the propagation of feature annotation.</text>
</comment>
<evidence type="ECO:0000313" key="5">
    <source>
        <dbReference type="EMBL" id="KAK9727225.1"/>
    </source>
</evidence>